<evidence type="ECO:0000259" key="2">
    <source>
        <dbReference type="PROSITE" id="PS50994"/>
    </source>
</evidence>
<dbReference type="Gene3D" id="3.30.420.10">
    <property type="entry name" value="Ribonuclease H-like superfamily/Ribonuclease H"/>
    <property type="match status" value="1"/>
</dbReference>
<comment type="caution">
    <text evidence="3">The sequence shown here is derived from an EMBL/GenBank/DDBJ whole genome shotgun (WGS) entry which is preliminary data.</text>
</comment>
<dbReference type="EMBL" id="MJFZ01000575">
    <property type="protein sequence ID" value="RAW27290.1"/>
    <property type="molecule type" value="Genomic_DNA"/>
</dbReference>
<organism evidence="3 4">
    <name type="scientific">Phytophthora cactorum</name>
    <dbReference type="NCBI Taxonomy" id="29920"/>
    <lineage>
        <taxon>Eukaryota</taxon>
        <taxon>Sar</taxon>
        <taxon>Stramenopiles</taxon>
        <taxon>Oomycota</taxon>
        <taxon>Peronosporomycetes</taxon>
        <taxon>Peronosporales</taxon>
        <taxon>Peronosporaceae</taxon>
        <taxon>Phytophthora</taxon>
    </lineage>
</organism>
<dbReference type="GO" id="GO:0003676">
    <property type="term" value="F:nucleic acid binding"/>
    <property type="evidence" value="ECO:0007669"/>
    <property type="project" value="InterPro"/>
</dbReference>
<keyword evidence="4" id="KW-1185">Reference proteome</keyword>
<dbReference type="AlphaFoldDB" id="A0A329RSN7"/>
<dbReference type="GO" id="GO:0015074">
    <property type="term" value="P:DNA integration"/>
    <property type="evidence" value="ECO:0007669"/>
    <property type="project" value="InterPro"/>
</dbReference>
<feature type="region of interest" description="Disordered" evidence="1">
    <location>
        <begin position="256"/>
        <end position="277"/>
    </location>
</feature>
<evidence type="ECO:0000256" key="1">
    <source>
        <dbReference type="SAM" id="MobiDB-lite"/>
    </source>
</evidence>
<dbReference type="VEuPathDB" id="FungiDB:PC110_g16315"/>
<dbReference type="Proteomes" id="UP000251314">
    <property type="component" value="Unassembled WGS sequence"/>
</dbReference>
<dbReference type="InterPro" id="IPR036397">
    <property type="entry name" value="RNaseH_sf"/>
</dbReference>
<evidence type="ECO:0000313" key="3">
    <source>
        <dbReference type="EMBL" id="RAW27290.1"/>
    </source>
</evidence>
<feature type="region of interest" description="Disordered" evidence="1">
    <location>
        <begin position="140"/>
        <end position="203"/>
    </location>
</feature>
<protein>
    <recommendedName>
        <fullName evidence="2">Integrase catalytic domain-containing protein</fullName>
    </recommendedName>
</protein>
<dbReference type="OrthoDB" id="413122at2759"/>
<feature type="domain" description="Integrase catalytic" evidence="2">
    <location>
        <begin position="265"/>
        <end position="381"/>
    </location>
</feature>
<dbReference type="InterPro" id="IPR001584">
    <property type="entry name" value="Integrase_cat-core"/>
</dbReference>
<accession>A0A329RSN7</accession>
<dbReference type="PROSITE" id="PS50994">
    <property type="entry name" value="INTEGRASE"/>
    <property type="match status" value="1"/>
</dbReference>
<proteinExistence type="predicted"/>
<name>A0A329RSN7_9STRA</name>
<sequence>MSESTEDSCAEQYGSDRWHASEVSGRVKHVGAADENRTAEIQYPDVMLWAGNNSVSAVAEPTNVAVVESAPVDSVTMDMAGDAVTRPVRRCATTDADEERKDASVPVELTVRDGGDVRVPRVEGMPEAGYDEGELVACEQRETPISRKTLEPRTSAVDTRKKKAAMSSRDETGRREDEQRVGPIRGGDKEQTAVPKPTTTTSSARLVDAGEHRGMKVKKRFDLVVINTAKGRRVILPCDLFAIVFKENYDSARQRVSGCPERGSRKTRPSEVVPPLRSIKTGDVGDRLALDATGPLTTPKEGRRYVIAAVGYVTRYAVTTTVKQRTAENVAKFLIQQVVLKFGPFRERLTDGAPELTDLVIEQLVMLLQTQIINPVPYDEEITEQSSDVLVELRRGRRRSQARRYVLEYGIRPTRAADGRNEPKTLKMLSESAEDSCAEPYGSDLWHASEVSGRVEHVGAADENRTAEIQYPDVML</sequence>
<feature type="compositionally biased region" description="Basic and acidic residues" evidence="1">
    <location>
        <begin position="140"/>
        <end position="151"/>
    </location>
</feature>
<dbReference type="SUPFAM" id="SSF53098">
    <property type="entry name" value="Ribonuclease H-like"/>
    <property type="match status" value="1"/>
</dbReference>
<dbReference type="InterPro" id="IPR012337">
    <property type="entry name" value="RNaseH-like_sf"/>
</dbReference>
<feature type="compositionally biased region" description="Basic and acidic residues" evidence="1">
    <location>
        <begin position="168"/>
        <end position="191"/>
    </location>
</feature>
<reference evidence="3 4" key="1">
    <citation type="submission" date="2018-01" db="EMBL/GenBank/DDBJ databases">
        <title>Draft genome of the strawberry crown rot pathogen Phytophthora cactorum.</title>
        <authorList>
            <person name="Armitage A.D."/>
            <person name="Lysoe E."/>
            <person name="Nellist C.F."/>
            <person name="Harrison R.J."/>
            <person name="Brurberg M.B."/>
        </authorList>
    </citation>
    <scope>NUCLEOTIDE SEQUENCE [LARGE SCALE GENOMIC DNA]</scope>
    <source>
        <strain evidence="3 4">10300</strain>
    </source>
</reference>
<gene>
    <name evidence="3" type="ORF">PC110_g16315</name>
</gene>
<evidence type="ECO:0000313" key="4">
    <source>
        <dbReference type="Proteomes" id="UP000251314"/>
    </source>
</evidence>